<dbReference type="InterPro" id="IPR016039">
    <property type="entry name" value="Thiolase-like"/>
</dbReference>
<evidence type="ECO:0000256" key="2">
    <source>
        <dbReference type="ARBA" id="ARBA00023315"/>
    </source>
</evidence>
<dbReference type="AlphaFoldDB" id="A0A239MZN4"/>
<reference evidence="5 6" key="1">
    <citation type="submission" date="2017-06" db="EMBL/GenBank/DDBJ databases">
        <authorList>
            <person name="Kim H.J."/>
            <person name="Triplett B.A."/>
        </authorList>
    </citation>
    <scope>NUCLEOTIDE SEQUENCE [LARGE SCALE GENOMIC DNA]</scope>
    <source>
        <strain evidence="5 6">CGMCC 4.5593</strain>
    </source>
</reference>
<keyword evidence="6" id="KW-1185">Reference proteome</keyword>
<dbReference type="InterPro" id="IPR013747">
    <property type="entry name" value="ACP_syn_III_C"/>
</dbReference>
<dbReference type="Gene3D" id="1.20.910.10">
    <property type="entry name" value="Heme oxygenase-like"/>
    <property type="match status" value="1"/>
</dbReference>
<dbReference type="CDD" id="cd00827">
    <property type="entry name" value="init_cond_enzymes"/>
    <property type="match status" value="1"/>
</dbReference>
<dbReference type="Pfam" id="PF00108">
    <property type="entry name" value="Thiolase_N"/>
    <property type="match status" value="1"/>
</dbReference>
<dbReference type="SUPFAM" id="SSF48613">
    <property type="entry name" value="Heme oxygenase-like"/>
    <property type="match status" value="1"/>
</dbReference>
<evidence type="ECO:0000259" key="3">
    <source>
        <dbReference type="Pfam" id="PF00108"/>
    </source>
</evidence>
<evidence type="ECO:0000313" key="5">
    <source>
        <dbReference type="EMBL" id="SNT48166.1"/>
    </source>
</evidence>
<dbReference type="PANTHER" id="PTHR34069:SF2">
    <property type="entry name" value="BETA-KETOACYL-[ACYL-CARRIER-PROTEIN] SYNTHASE III"/>
    <property type="match status" value="1"/>
</dbReference>
<dbReference type="Gene3D" id="3.40.47.10">
    <property type="match status" value="2"/>
</dbReference>
<dbReference type="PANTHER" id="PTHR34069">
    <property type="entry name" value="3-OXOACYL-[ACYL-CARRIER-PROTEIN] SYNTHASE 3"/>
    <property type="match status" value="1"/>
</dbReference>
<feature type="domain" description="Thiolase N-terminal" evidence="3">
    <location>
        <begin position="72"/>
        <end position="170"/>
    </location>
</feature>
<dbReference type="Pfam" id="PF08541">
    <property type="entry name" value="ACP_syn_III_C"/>
    <property type="match status" value="1"/>
</dbReference>
<dbReference type="RefSeq" id="WP_089250551.1">
    <property type="nucleotide sequence ID" value="NZ_FZPH01000007.1"/>
</dbReference>
<sequence>MPTPSVTRTAYVTACAAYLPGNPLDNNEIAVRLGAAATTGSAAAMRARILAANGIRTRHFALDSAGQPTMLNEELAAEAVGRTIKDRGLTVSDIGLLATGTSQGDLLVPGFASMVHGRVGGGSMELLSAGGVCASGMAALNAAVRAVRLGEHDAAVAAGSELVSRALRQSRYADRPAFDAEFLRWTLSDGAGAVLVEPRPRPDRPSLRVDWVRLVSHAHEHPVCMVAGAAGDGPSTGNTWWDQPTAATADAAGMLRLRQDVRLLPRLFPAGLTEFAALVESGQLDPAGIDHVLCHFSAEHFRGRIFDLLRGAGMMIDESRWFSNLASAGNTGAASIYVALAECWESGRFKPGERVLLIVPESGRFSFAFAQLTCVAPETTDSTLPRPAAASPRSPVASAETALLGELAQVWADFERALHDVPIVARIESGNATLEDYRKLLVHLRQQVIEGGRWISRAASNFSAPWFELRSAAIRHAAEEHRDFLLLEQDFVACGGELERIRSAPKNVGSEALSAYMFQQASLPDPVDLLGAMFVIEGLGSRKATGWAQRLRDDLGLREDQTRFLTYHGAADDEHIAMLHEALRLAAADPTARAAIVRTARVVARLYAFQLAEIDHD</sequence>
<evidence type="ECO:0000259" key="4">
    <source>
        <dbReference type="Pfam" id="PF08541"/>
    </source>
</evidence>
<dbReference type="GO" id="GO:0044550">
    <property type="term" value="P:secondary metabolite biosynthetic process"/>
    <property type="evidence" value="ECO:0007669"/>
    <property type="project" value="TreeGrafter"/>
</dbReference>
<evidence type="ECO:0000313" key="6">
    <source>
        <dbReference type="Proteomes" id="UP000198362"/>
    </source>
</evidence>
<dbReference type="SUPFAM" id="SSF53901">
    <property type="entry name" value="Thiolase-like"/>
    <property type="match status" value="2"/>
</dbReference>
<keyword evidence="1" id="KW-0808">Transferase</keyword>
<dbReference type="InterPro" id="IPR020616">
    <property type="entry name" value="Thiolase_N"/>
</dbReference>
<dbReference type="EMBL" id="FZPH01000007">
    <property type="protein sequence ID" value="SNT48166.1"/>
    <property type="molecule type" value="Genomic_DNA"/>
</dbReference>
<proteinExistence type="predicted"/>
<protein>
    <submittedName>
        <fullName evidence="5">3-oxoacyl-[acyl-carrier-protein] synthase-3</fullName>
    </submittedName>
</protein>
<dbReference type="Pfam" id="PF14518">
    <property type="entry name" value="Haem_oxygenas_2"/>
    <property type="match status" value="1"/>
</dbReference>
<accession>A0A239MZN4</accession>
<name>A0A239MZN4_9ACTN</name>
<evidence type="ECO:0000256" key="1">
    <source>
        <dbReference type="ARBA" id="ARBA00022679"/>
    </source>
</evidence>
<dbReference type="InterPro" id="IPR016084">
    <property type="entry name" value="Haem_Oase-like_multi-hlx"/>
</dbReference>
<dbReference type="GO" id="GO:0016747">
    <property type="term" value="F:acyltransferase activity, transferring groups other than amino-acyl groups"/>
    <property type="evidence" value="ECO:0007669"/>
    <property type="project" value="InterPro"/>
</dbReference>
<gene>
    <name evidence="5" type="ORF">SAMN05421812_10767</name>
</gene>
<feature type="domain" description="Beta-ketoacyl-[acyl-carrier-protein] synthase III C-terminal" evidence="4">
    <location>
        <begin position="283"/>
        <end position="358"/>
    </location>
</feature>
<organism evidence="5 6">
    <name type="scientific">Asanoa hainanensis</name>
    <dbReference type="NCBI Taxonomy" id="560556"/>
    <lineage>
        <taxon>Bacteria</taxon>
        <taxon>Bacillati</taxon>
        <taxon>Actinomycetota</taxon>
        <taxon>Actinomycetes</taxon>
        <taxon>Micromonosporales</taxon>
        <taxon>Micromonosporaceae</taxon>
        <taxon>Asanoa</taxon>
    </lineage>
</organism>
<keyword evidence="2" id="KW-0012">Acyltransferase</keyword>
<dbReference type="Proteomes" id="UP000198362">
    <property type="component" value="Unassembled WGS sequence"/>
</dbReference>
<dbReference type="OrthoDB" id="2514738at2"/>